<reference evidence="1" key="1">
    <citation type="submission" date="2021-05" db="EMBL/GenBank/DDBJ databases">
        <authorList>
            <person name="Pan Q."/>
            <person name="Jouanno E."/>
            <person name="Zahm M."/>
            <person name="Klopp C."/>
            <person name="Cabau C."/>
            <person name="Louis A."/>
            <person name="Berthelot C."/>
            <person name="Parey E."/>
            <person name="Roest Crollius H."/>
            <person name="Montfort J."/>
            <person name="Robinson-Rechavi M."/>
            <person name="Bouchez O."/>
            <person name="Lampietro C."/>
            <person name="Lopez Roques C."/>
            <person name="Donnadieu C."/>
            <person name="Postlethwait J."/>
            <person name="Bobe J."/>
            <person name="Dillon D."/>
            <person name="Chandos A."/>
            <person name="von Hippel F."/>
            <person name="Guiguen Y."/>
        </authorList>
    </citation>
    <scope>NUCLEOTIDE SEQUENCE</scope>
    <source>
        <strain evidence="1">YG-Jan2019</strain>
    </source>
</reference>
<proteinExistence type="predicted"/>
<sequence>MGRQFICLGHAREKFEETTVQDVWRILRKKCNNECFKQVKAEKILGSTLLAICPCLTCGSTDLYSRALCRSQCKELPLCSGSLGKVQHKNLTICNWLKKERQRPSRRI</sequence>
<accession>A0ACC2FMW6</accession>
<organism evidence="1 2">
    <name type="scientific">Dallia pectoralis</name>
    <name type="common">Alaska blackfish</name>
    <dbReference type="NCBI Taxonomy" id="75939"/>
    <lineage>
        <taxon>Eukaryota</taxon>
        <taxon>Metazoa</taxon>
        <taxon>Chordata</taxon>
        <taxon>Craniata</taxon>
        <taxon>Vertebrata</taxon>
        <taxon>Euteleostomi</taxon>
        <taxon>Actinopterygii</taxon>
        <taxon>Neopterygii</taxon>
        <taxon>Teleostei</taxon>
        <taxon>Protacanthopterygii</taxon>
        <taxon>Esociformes</taxon>
        <taxon>Umbridae</taxon>
        <taxon>Dallia</taxon>
    </lineage>
</organism>
<dbReference type="Proteomes" id="UP001157502">
    <property type="component" value="Chromosome 25"/>
</dbReference>
<name>A0ACC2FMW6_DALPE</name>
<dbReference type="EMBL" id="CM055752">
    <property type="protein sequence ID" value="KAJ7992692.1"/>
    <property type="molecule type" value="Genomic_DNA"/>
</dbReference>
<keyword evidence="2" id="KW-1185">Reference proteome</keyword>
<protein>
    <submittedName>
        <fullName evidence="1">Uncharacterized protein</fullName>
    </submittedName>
</protein>
<evidence type="ECO:0000313" key="1">
    <source>
        <dbReference type="EMBL" id="KAJ7992692.1"/>
    </source>
</evidence>
<comment type="caution">
    <text evidence="1">The sequence shown here is derived from an EMBL/GenBank/DDBJ whole genome shotgun (WGS) entry which is preliminary data.</text>
</comment>
<evidence type="ECO:0000313" key="2">
    <source>
        <dbReference type="Proteomes" id="UP001157502"/>
    </source>
</evidence>
<gene>
    <name evidence="1" type="ORF">DPEC_G00281320</name>
</gene>